<comment type="caution">
    <text evidence="1">The sequence shown here is derived from an EMBL/GenBank/DDBJ whole genome shotgun (WGS) entry which is preliminary data.</text>
</comment>
<dbReference type="EMBL" id="JACAGJ010000017">
    <property type="protein sequence ID" value="MDM1074337.1"/>
    <property type="molecule type" value="Genomic_DNA"/>
</dbReference>
<evidence type="ECO:0008006" key="3">
    <source>
        <dbReference type="Google" id="ProtNLM"/>
    </source>
</evidence>
<proteinExistence type="predicted"/>
<accession>A0AAJ1QI45</accession>
<evidence type="ECO:0000313" key="1">
    <source>
        <dbReference type="EMBL" id="MDM1074337.1"/>
    </source>
</evidence>
<protein>
    <recommendedName>
        <fullName evidence="3">Helix-turn-helix domain-containing protein</fullName>
    </recommendedName>
</protein>
<gene>
    <name evidence="1" type="ORF">HX001_17780</name>
</gene>
<dbReference type="RefSeq" id="WP_284584289.1">
    <property type="nucleotide sequence ID" value="NZ_JACAGJ010000017.1"/>
</dbReference>
<reference evidence="1" key="1">
    <citation type="submission" date="2020-06" db="EMBL/GenBank/DDBJ databases">
        <authorList>
            <person name="Dong N."/>
        </authorList>
    </citation>
    <scope>NUCLEOTIDE SEQUENCE</scope>
    <source>
        <strain evidence="1">R655-4</strain>
    </source>
</reference>
<organism evidence="1 2">
    <name type="scientific">Empedobacter brevis</name>
    <dbReference type="NCBI Taxonomy" id="247"/>
    <lineage>
        <taxon>Bacteria</taxon>
        <taxon>Pseudomonadati</taxon>
        <taxon>Bacteroidota</taxon>
        <taxon>Flavobacteriia</taxon>
        <taxon>Flavobacteriales</taxon>
        <taxon>Weeksellaceae</taxon>
        <taxon>Empedobacter</taxon>
    </lineage>
</organism>
<dbReference type="AlphaFoldDB" id="A0AAJ1QI45"/>
<sequence>MEEIKFTTTDISKKLKVSDRTVRRYIDKEISKIEGKYLLSEDAFNFIINKYSADNLRTTYGQPSDTNSDVENEEFDIIEAFSQEEYLEFQKRLTEYPLLKEKIEESKNRLDDSKEYIQTLLNELEYHKQTYQKHLEMHQKMIDVFQQRNFIEAKEKGLDQ</sequence>
<reference evidence="1" key="2">
    <citation type="journal article" date="2022" name="Sci. Total Environ.">
        <title>Prevalence, transmission, and molecular epidemiology of tet(X)-positive bacteria among humans, animals, and environmental niches in China: An epidemiological, and genomic-based study.</title>
        <authorList>
            <person name="Dong N."/>
            <person name="Zeng Y."/>
            <person name="Cai C."/>
            <person name="Sun C."/>
            <person name="Lu J."/>
            <person name="Liu C."/>
            <person name="Zhou H."/>
            <person name="Sun Q."/>
            <person name="Shu L."/>
            <person name="Wang H."/>
            <person name="Wang Y."/>
            <person name="Wang S."/>
            <person name="Wu C."/>
            <person name="Chan E.W."/>
            <person name="Chen G."/>
            <person name="Shen Z."/>
            <person name="Chen S."/>
            <person name="Zhang R."/>
        </authorList>
    </citation>
    <scope>NUCLEOTIDE SEQUENCE</scope>
    <source>
        <strain evidence="1">R655-4</strain>
    </source>
</reference>
<evidence type="ECO:0000313" key="2">
    <source>
        <dbReference type="Proteomes" id="UP001170959"/>
    </source>
</evidence>
<name>A0AAJ1QI45_9FLAO</name>
<dbReference type="Proteomes" id="UP001170959">
    <property type="component" value="Unassembled WGS sequence"/>
</dbReference>